<dbReference type="InterPro" id="IPR036390">
    <property type="entry name" value="WH_DNA-bd_sf"/>
</dbReference>
<dbReference type="SUPFAM" id="SSF53850">
    <property type="entry name" value="Periplasmic binding protein-like II"/>
    <property type="match status" value="1"/>
</dbReference>
<evidence type="ECO:0000313" key="7">
    <source>
        <dbReference type="Proteomes" id="UP001476583"/>
    </source>
</evidence>
<organism evidence="6 7">
    <name type="scientific">Ectopseudomonas mendocina</name>
    <name type="common">Pseudomonas mendocina</name>
    <dbReference type="NCBI Taxonomy" id="300"/>
    <lineage>
        <taxon>Bacteria</taxon>
        <taxon>Pseudomonadati</taxon>
        <taxon>Pseudomonadota</taxon>
        <taxon>Gammaproteobacteria</taxon>
        <taxon>Pseudomonadales</taxon>
        <taxon>Pseudomonadaceae</taxon>
        <taxon>Ectopseudomonas</taxon>
    </lineage>
</organism>
<dbReference type="CDD" id="cd08432">
    <property type="entry name" value="PBP2_GcdR_TrpI_HvrB_AmpR_like"/>
    <property type="match status" value="1"/>
</dbReference>
<dbReference type="Pfam" id="PF00126">
    <property type="entry name" value="HTH_1"/>
    <property type="match status" value="1"/>
</dbReference>
<accession>A0ABZ2REK2</accession>
<protein>
    <submittedName>
        <fullName evidence="6">LysR substrate-binding domain-containing protein</fullName>
    </submittedName>
</protein>
<evidence type="ECO:0000256" key="4">
    <source>
        <dbReference type="ARBA" id="ARBA00023163"/>
    </source>
</evidence>
<dbReference type="SUPFAM" id="SSF46785">
    <property type="entry name" value="Winged helix' DNA-binding domain"/>
    <property type="match status" value="1"/>
</dbReference>
<evidence type="ECO:0000256" key="1">
    <source>
        <dbReference type="ARBA" id="ARBA00009437"/>
    </source>
</evidence>
<dbReference type="InterPro" id="IPR000847">
    <property type="entry name" value="LysR_HTH_N"/>
</dbReference>
<keyword evidence="4" id="KW-0804">Transcription</keyword>
<keyword evidence="3" id="KW-0238">DNA-binding</keyword>
<proteinExistence type="inferred from homology"/>
<evidence type="ECO:0000256" key="3">
    <source>
        <dbReference type="ARBA" id="ARBA00023125"/>
    </source>
</evidence>
<dbReference type="PANTHER" id="PTHR30537:SF74">
    <property type="entry name" value="HTH-TYPE TRANSCRIPTIONAL REGULATOR TRPI"/>
    <property type="match status" value="1"/>
</dbReference>
<dbReference type="InterPro" id="IPR036388">
    <property type="entry name" value="WH-like_DNA-bd_sf"/>
</dbReference>
<dbReference type="Proteomes" id="UP001476583">
    <property type="component" value="Chromosome"/>
</dbReference>
<feature type="domain" description="HTH lysR-type" evidence="5">
    <location>
        <begin position="5"/>
        <end position="62"/>
    </location>
</feature>
<dbReference type="EMBL" id="CP148074">
    <property type="protein sequence ID" value="WXL25455.1"/>
    <property type="molecule type" value="Genomic_DNA"/>
</dbReference>
<gene>
    <name evidence="6" type="ORF">WG219_19495</name>
</gene>
<reference evidence="6 7" key="1">
    <citation type="submission" date="2024-03" db="EMBL/GenBank/DDBJ databases">
        <title>Complete genome of BD2.</title>
        <authorList>
            <person name="Cao G."/>
        </authorList>
    </citation>
    <scope>NUCLEOTIDE SEQUENCE [LARGE SCALE GENOMIC DNA]</scope>
    <source>
        <strain evidence="6 7">BD2</strain>
    </source>
</reference>
<evidence type="ECO:0000313" key="6">
    <source>
        <dbReference type="EMBL" id="WXL25455.1"/>
    </source>
</evidence>
<dbReference type="Gene3D" id="1.10.10.10">
    <property type="entry name" value="Winged helix-like DNA-binding domain superfamily/Winged helix DNA-binding domain"/>
    <property type="match status" value="1"/>
</dbReference>
<keyword evidence="7" id="KW-1185">Reference proteome</keyword>
<dbReference type="Gene3D" id="3.40.190.10">
    <property type="entry name" value="Periplasmic binding protein-like II"/>
    <property type="match status" value="2"/>
</dbReference>
<evidence type="ECO:0000259" key="5">
    <source>
        <dbReference type="PROSITE" id="PS50931"/>
    </source>
</evidence>
<evidence type="ECO:0000256" key="2">
    <source>
        <dbReference type="ARBA" id="ARBA00023015"/>
    </source>
</evidence>
<dbReference type="PANTHER" id="PTHR30537">
    <property type="entry name" value="HTH-TYPE TRANSCRIPTIONAL REGULATOR"/>
    <property type="match status" value="1"/>
</dbReference>
<dbReference type="PRINTS" id="PR00039">
    <property type="entry name" value="HTHLYSR"/>
</dbReference>
<name>A0ABZ2REK2_ECTME</name>
<sequence>MHRLPSLNAIRSFVAAARAQSFTVAAQELHVTQGAVSRMVQALEQELGVQLFNRNGRFITLTQAGQSYYEDVSQALQLIEDATRKLHQEQANVALQLVVNSGFAIRWLMPRLPSFQQQYPRIDVHILGGEAEMAQSGDKANLTVRYGVGNWPGVICDFLPVGNLMGVVCSPGLKASRELHGPHDLLQGPLLTHTPSSGFWAEYFEHYGLPAPDLGVAPRFYQLMLLAEAAMAGLGFALVPLFLFQNELESGRLVLAVPHTFDSARGYCTTHAPGADSDYKVRVFKEWLMQQAQECHHQTEAVWRRSE</sequence>
<keyword evidence="2" id="KW-0805">Transcription regulation</keyword>
<dbReference type="PROSITE" id="PS50931">
    <property type="entry name" value="HTH_LYSR"/>
    <property type="match status" value="1"/>
</dbReference>
<comment type="similarity">
    <text evidence="1">Belongs to the LysR transcriptional regulatory family.</text>
</comment>
<dbReference type="InterPro" id="IPR005119">
    <property type="entry name" value="LysR_subst-bd"/>
</dbReference>
<dbReference type="Pfam" id="PF03466">
    <property type="entry name" value="LysR_substrate"/>
    <property type="match status" value="1"/>
</dbReference>
<dbReference type="InterPro" id="IPR058163">
    <property type="entry name" value="LysR-type_TF_proteobact-type"/>
</dbReference>